<proteinExistence type="predicted"/>
<evidence type="ECO:0000313" key="2">
    <source>
        <dbReference type="EMBL" id="KAH3677349.1"/>
    </source>
</evidence>
<name>A0A9P8PTY1_9ASCO</name>
<feature type="compositionally biased region" description="Polar residues" evidence="1">
    <location>
        <begin position="77"/>
        <end position="93"/>
    </location>
</feature>
<sequence length="104" mass="11843">MNSSDETPLPLFERFRDAHITNLIGLMDDVMTSMGDLDRSLETAVAISKEFTYLQSIWGAFYDPTKMEQEIEKADEQQQPAQSDQPDTSTTSFHFEGRMSDIKS</sequence>
<evidence type="ECO:0000313" key="3">
    <source>
        <dbReference type="Proteomes" id="UP000788993"/>
    </source>
</evidence>
<dbReference type="AlphaFoldDB" id="A0A9P8PTY1"/>
<keyword evidence="3" id="KW-1185">Reference proteome</keyword>
<evidence type="ECO:0000256" key="1">
    <source>
        <dbReference type="SAM" id="MobiDB-lite"/>
    </source>
</evidence>
<reference evidence="2" key="1">
    <citation type="journal article" date="2021" name="Open Biol.">
        <title>Shared evolutionary footprints suggest mitochondrial oxidative damage underlies multiple complex I losses in fungi.</title>
        <authorList>
            <person name="Schikora-Tamarit M.A."/>
            <person name="Marcet-Houben M."/>
            <person name="Nosek J."/>
            <person name="Gabaldon T."/>
        </authorList>
    </citation>
    <scope>NUCLEOTIDE SEQUENCE</scope>
    <source>
        <strain evidence="2">NCAIM Y.01608</strain>
    </source>
</reference>
<dbReference type="Pfam" id="PF08649">
    <property type="entry name" value="DASH_Dad1"/>
    <property type="match status" value="1"/>
</dbReference>
<comment type="caution">
    <text evidence="2">The sequence shown here is derived from an EMBL/GenBank/DDBJ whole genome shotgun (WGS) entry which is preliminary data.</text>
</comment>
<feature type="region of interest" description="Disordered" evidence="1">
    <location>
        <begin position="70"/>
        <end position="104"/>
    </location>
</feature>
<evidence type="ECO:0008006" key="4">
    <source>
        <dbReference type="Google" id="ProtNLM"/>
    </source>
</evidence>
<dbReference type="EMBL" id="JAEUBD010000108">
    <property type="protein sequence ID" value="KAH3677349.1"/>
    <property type="molecule type" value="Genomic_DNA"/>
</dbReference>
<dbReference type="GO" id="GO:0042729">
    <property type="term" value="C:DASH complex"/>
    <property type="evidence" value="ECO:0007669"/>
    <property type="project" value="InterPro"/>
</dbReference>
<dbReference type="GO" id="GO:0072686">
    <property type="term" value="C:mitotic spindle"/>
    <property type="evidence" value="ECO:0007669"/>
    <property type="project" value="InterPro"/>
</dbReference>
<accession>A0A9P8PTY1</accession>
<protein>
    <recommendedName>
        <fullName evidence="4">DASH complex subunit DAD1</fullName>
    </recommendedName>
</protein>
<dbReference type="Proteomes" id="UP000788993">
    <property type="component" value="Unassembled WGS sequence"/>
</dbReference>
<reference evidence="2" key="2">
    <citation type="submission" date="2021-01" db="EMBL/GenBank/DDBJ databases">
        <authorList>
            <person name="Schikora-Tamarit M.A."/>
        </authorList>
    </citation>
    <scope>NUCLEOTIDE SEQUENCE</scope>
    <source>
        <strain evidence="2">NCAIM Y.01608</strain>
    </source>
</reference>
<feature type="compositionally biased region" description="Basic and acidic residues" evidence="1">
    <location>
        <begin position="95"/>
        <end position="104"/>
    </location>
</feature>
<organism evidence="2 3">
    <name type="scientific">Ogataea polymorpha</name>
    <dbReference type="NCBI Taxonomy" id="460523"/>
    <lineage>
        <taxon>Eukaryota</taxon>
        <taxon>Fungi</taxon>
        <taxon>Dikarya</taxon>
        <taxon>Ascomycota</taxon>
        <taxon>Saccharomycotina</taxon>
        <taxon>Pichiomycetes</taxon>
        <taxon>Pichiales</taxon>
        <taxon>Pichiaceae</taxon>
        <taxon>Ogataea</taxon>
    </lineage>
</organism>
<gene>
    <name evidence="2" type="ORF">OGATHE_000823</name>
</gene>
<dbReference type="InterPro" id="IPR013958">
    <property type="entry name" value="DASH_Dad1"/>
</dbReference>